<accession>A0ABQ5X7D7</accession>
<dbReference type="Gene3D" id="3.90.226.10">
    <property type="entry name" value="2-enoyl-CoA Hydratase, Chain A, domain 1"/>
    <property type="match status" value="1"/>
</dbReference>
<comment type="catalytic activity">
    <reaction evidence="10">
        <text>a (3S)-3-hydroxyacyl-CoA + NAD(+) = a 3-oxoacyl-CoA + NADH + H(+)</text>
        <dbReference type="Rhea" id="RHEA:22432"/>
        <dbReference type="ChEBI" id="CHEBI:15378"/>
        <dbReference type="ChEBI" id="CHEBI:57318"/>
        <dbReference type="ChEBI" id="CHEBI:57540"/>
        <dbReference type="ChEBI" id="CHEBI:57945"/>
        <dbReference type="ChEBI" id="CHEBI:90726"/>
        <dbReference type="EC" id="1.1.1.35"/>
    </reaction>
</comment>
<keyword evidence="8" id="KW-0456">Lyase</keyword>
<evidence type="ECO:0000313" key="15">
    <source>
        <dbReference type="Proteomes" id="UP001156627"/>
    </source>
</evidence>
<evidence type="ECO:0000256" key="2">
    <source>
        <dbReference type="ARBA" id="ARBA00007005"/>
    </source>
</evidence>
<keyword evidence="4" id="KW-0442">Lipid degradation</keyword>
<sequence>MVRLAIIAAERYGAGLPAIPYAPMFEGLRFNHWKTSLDDSGIVTLTLDRAQSGVNAISREVLDELGQIVERLAIEKPAGVIIHSAKANGFAVGADIKEFVEYARQGTVLENIENGQRVFEALARLPCPTVAAVHGACMGGGTELILACRQRIATDDEKTRIGLPEVMLGIHPGWGGSARLPRLIGAAEALPLMLTGKALSARKAKSLGVVDRLARADELMAEARALLRHPHAQPFARRATAWISNTWLARQILAPMVIKQTAAKVRKEHYPAPFALIDVWKRGGNNIQQRLKLEARSVAKLAETSTARNLIRIFFLQERLKGQGGGIDAAIHHVHVVGAGVMGGDIAAWAALKGFEVTLQDREMKWIQPALDRAQALYEKKLKTPDKVAEARKRLRADVEGAGVAQADLAIEAIFENPEAKEALYATMEPQLSQGNGILATNTSSLPLDELRKSLQAPQRFLGLHFFNPVAQMPLVEVVRHDRLDPAIEKRALAFCKAIGKLPVAVKGTPGFLVNRILMPYLLEALRLYKEGVPGPVLDREAKAFGMPMGPIELADTVGLDVCASVGKELAPFLGLELPPGLEEKLEAGKRGKKDGQGLYTWQDGKPQKPQVDPDYTPPPDVRDRMILAMVNEAVACLSDNVVDDADLLDAGVIFGTGFAPFRGGPIQFVRDEGAEKVRQKLDSLAKRHGERFTPKHGWDHPALKPQEEFDVAIA</sequence>
<dbReference type="InterPro" id="IPR001753">
    <property type="entry name" value="Enoyl-CoA_hydra/iso"/>
</dbReference>
<name>A0ABQ5X7D7_9GAMM</name>
<dbReference type="Pfam" id="PF00378">
    <property type="entry name" value="ECH_1"/>
    <property type="match status" value="1"/>
</dbReference>
<evidence type="ECO:0000256" key="9">
    <source>
        <dbReference type="ARBA" id="ARBA00023268"/>
    </source>
</evidence>
<dbReference type="Proteomes" id="UP001156627">
    <property type="component" value="Unassembled WGS sequence"/>
</dbReference>
<dbReference type="SUPFAM" id="SSF51735">
    <property type="entry name" value="NAD(P)-binding Rossmann-fold domains"/>
    <property type="match status" value="1"/>
</dbReference>
<dbReference type="Pfam" id="PF02737">
    <property type="entry name" value="3HCDH_N"/>
    <property type="match status" value="1"/>
</dbReference>
<evidence type="ECO:0000256" key="1">
    <source>
        <dbReference type="ARBA" id="ARBA00005005"/>
    </source>
</evidence>
<dbReference type="CDD" id="cd06558">
    <property type="entry name" value="crotonase-like"/>
    <property type="match status" value="1"/>
</dbReference>
<comment type="caution">
    <text evidence="14">The sequence shown here is derived from an EMBL/GenBank/DDBJ whole genome shotgun (WGS) entry which is preliminary data.</text>
</comment>
<evidence type="ECO:0000256" key="6">
    <source>
        <dbReference type="ARBA" id="ARBA00023027"/>
    </source>
</evidence>
<evidence type="ECO:0000256" key="5">
    <source>
        <dbReference type="ARBA" id="ARBA00023002"/>
    </source>
</evidence>
<dbReference type="PANTHER" id="PTHR43612">
    <property type="entry name" value="TRIFUNCTIONAL ENZYME SUBUNIT ALPHA"/>
    <property type="match status" value="1"/>
</dbReference>
<evidence type="ECO:0000256" key="4">
    <source>
        <dbReference type="ARBA" id="ARBA00022963"/>
    </source>
</evidence>
<feature type="region of interest" description="Disordered" evidence="11">
    <location>
        <begin position="588"/>
        <end position="619"/>
    </location>
</feature>
<dbReference type="InterPro" id="IPR008927">
    <property type="entry name" value="6-PGluconate_DH-like_C_sf"/>
</dbReference>
<dbReference type="InterPro" id="IPR006176">
    <property type="entry name" value="3-OHacyl-CoA_DH_NAD-bd"/>
</dbReference>
<dbReference type="InterPro" id="IPR050136">
    <property type="entry name" value="FA_oxidation_alpha_subunit"/>
</dbReference>
<keyword evidence="9" id="KW-0511">Multifunctional enzyme</keyword>
<gene>
    <name evidence="14" type="primary">fadB_1</name>
    <name evidence="14" type="ORF">GCM10007898_06570</name>
</gene>
<proteinExistence type="inferred from homology"/>
<dbReference type="InterPro" id="IPR006108">
    <property type="entry name" value="3HC_DH_C"/>
</dbReference>
<keyword evidence="7" id="KW-0443">Lipid metabolism</keyword>
<keyword evidence="3" id="KW-0276">Fatty acid metabolism</keyword>
<feature type="domain" description="3-hydroxyacyl-CoA dehydrogenase NAD binding" evidence="13">
    <location>
        <begin position="333"/>
        <end position="507"/>
    </location>
</feature>
<dbReference type="Pfam" id="PF00725">
    <property type="entry name" value="3HCDH"/>
    <property type="match status" value="1"/>
</dbReference>
<dbReference type="EMBL" id="BSOA01000003">
    <property type="protein sequence ID" value="GLQ87091.1"/>
    <property type="molecule type" value="Genomic_DNA"/>
</dbReference>
<evidence type="ECO:0000256" key="8">
    <source>
        <dbReference type="ARBA" id="ARBA00023239"/>
    </source>
</evidence>
<dbReference type="Gene3D" id="3.40.50.720">
    <property type="entry name" value="NAD(P)-binding Rossmann-like Domain"/>
    <property type="match status" value="1"/>
</dbReference>
<comment type="similarity">
    <text evidence="2">In the central section; belongs to the 3-hydroxyacyl-CoA dehydrogenase family.</text>
</comment>
<organism evidence="14 15">
    <name type="scientific">Dyella flagellata</name>
    <dbReference type="NCBI Taxonomy" id="1867833"/>
    <lineage>
        <taxon>Bacteria</taxon>
        <taxon>Pseudomonadati</taxon>
        <taxon>Pseudomonadota</taxon>
        <taxon>Gammaproteobacteria</taxon>
        <taxon>Lysobacterales</taxon>
        <taxon>Rhodanobacteraceae</taxon>
        <taxon>Dyella</taxon>
    </lineage>
</organism>
<dbReference type="Gene3D" id="1.10.1040.50">
    <property type="match status" value="1"/>
</dbReference>
<evidence type="ECO:0000256" key="7">
    <source>
        <dbReference type="ARBA" id="ARBA00023098"/>
    </source>
</evidence>
<dbReference type="InterPro" id="IPR029045">
    <property type="entry name" value="ClpP/crotonase-like_dom_sf"/>
</dbReference>
<dbReference type="InterPro" id="IPR036291">
    <property type="entry name" value="NAD(P)-bd_dom_sf"/>
</dbReference>
<feature type="domain" description="3-hydroxyacyl-CoA dehydrogenase C-terminal" evidence="12">
    <location>
        <begin position="511"/>
        <end position="602"/>
    </location>
</feature>
<protein>
    <submittedName>
        <fullName evidence="14">3-hydroxyacyl-CoA dehydrogenase</fullName>
    </submittedName>
</protein>
<evidence type="ECO:0000256" key="3">
    <source>
        <dbReference type="ARBA" id="ARBA00022832"/>
    </source>
</evidence>
<keyword evidence="15" id="KW-1185">Reference proteome</keyword>
<evidence type="ECO:0000256" key="10">
    <source>
        <dbReference type="ARBA" id="ARBA00049556"/>
    </source>
</evidence>
<dbReference type="SUPFAM" id="SSF52096">
    <property type="entry name" value="ClpP/crotonase"/>
    <property type="match status" value="1"/>
</dbReference>
<evidence type="ECO:0000313" key="14">
    <source>
        <dbReference type="EMBL" id="GLQ87091.1"/>
    </source>
</evidence>
<keyword evidence="5" id="KW-0560">Oxidoreductase</keyword>
<reference evidence="15" key="1">
    <citation type="journal article" date="2019" name="Int. J. Syst. Evol. Microbiol.">
        <title>The Global Catalogue of Microorganisms (GCM) 10K type strain sequencing project: providing services to taxonomists for standard genome sequencing and annotation.</title>
        <authorList>
            <consortium name="The Broad Institute Genomics Platform"/>
            <consortium name="The Broad Institute Genome Sequencing Center for Infectious Disease"/>
            <person name="Wu L."/>
            <person name="Ma J."/>
        </authorList>
    </citation>
    <scope>NUCLEOTIDE SEQUENCE [LARGE SCALE GENOMIC DNA]</scope>
    <source>
        <strain evidence="15">NBRC 111981</strain>
    </source>
</reference>
<evidence type="ECO:0000259" key="12">
    <source>
        <dbReference type="Pfam" id="PF00725"/>
    </source>
</evidence>
<evidence type="ECO:0000259" key="13">
    <source>
        <dbReference type="Pfam" id="PF02737"/>
    </source>
</evidence>
<comment type="pathway">
    <text evidence="1">Lipid metabolism; fatty acid beta-oxidation.</text>
</comment>
<evidence type="ECO:0000256" key="11">
    <source>
        <dbReference type="SAM" id="MobiDB-lite"/>
    </source>
</evidence>
<keyword evidence="6" id="KW-0520">NAD</keyword>
<dbReference type="PANTHER" id="PTHR43612:SF3">
    <property type="entry name" value="TRIFUNCTIONAL ENZYME SUBUNIT ALPHA, MITOCHONDRIAL"/>
    <property type="match status" value="1"/>
</dbReference>
<dbReference type="SUPFAM" id="SSF48179">
    <property type="entry name" value="6-phosphogluconate dehydrogenase C-terminal domain-like"/>
    <property type="match status" value="2"/>
</dbReference>